<comment type="caution">
    <text evidence="10">The sequence shown here is derived from an EMBL/GenBank/DDBJ whole genome shotgun (WGS) entry which is preliminary data.</text>
</comment>
<reference evidence="10 11" key="1">
    <citation type="journal article" date="2017" name="Nat. Commun.">
        <title>Genome assembly with in vitro proximity ligation data and whole-genome triplication in lettuce.</title>
        <authorList>
            <person name="Reyes-Chin-Wo S."/>
            <person name="Wang Z."/>
            <person name="Yang X."/>
            <person name="Kozik A."/>
            <person name="Arikit S."/>
            <person name="Song C."/>
            <person name="Xia L."/>
            <person name="Froenicke L."/>
            <person name="Lavelle D.O."/>
            <person name="Truco M.J."/>
            <person name="Xia R."/>
            <person name="Zhu S."/>
            <person name="Xu C."/>
            <person name="Xu H."/>
            <person name="Xu X."/>
            <person name="Cox K."/>
            <person name="Korf I."/>
            <person name="Meyers B.C."/>
            <person name="Michelmore R.W."/>
        </authorList>
    </citation>
    <scope>NUCLEOTIDE SEQUENCE [LARGE SCALE GENOMIC DNA]</scope>
    <source>
        <strain evidence="11">cv. Salinas</strain>
        <tissue evidence="10">Seedlings</tissue>
    </source>
</reference>
<accession>A0A9R1VRV9</accession>
<keyword evidence="6" id="KW-0378">Hydrolase</keyword>
<keyword evidence="5" id="KW-0479">Metal-binding</keyword>
<name>A0A9R1VRV9_LACSA</name>
<organism evidence="10 11">
    <name type="scientific">Lactuca sativa</name>
    <name type="common">Garden lettuce</name>
    <dbReference type="NCBI Taxonomy" id="4236"/>
    <lineage>
        <taxon>Eukaryota</taxon>
        <taxon>Viridiplantae</taxon>
        <taxon>Streptophyta</taxon>
        <taxon>Embryophyta</taxon>
        <taxon>Tracheophyta</taxon>
        <taxon>Spermatophyta</taxon>
        <taxon>Magnoliopsida</taxon>
        <taxon>eudicotyledons</taxon>
        <taxon>Gunneridae</taxon>
        <taxon>Pentapetalae</taxon>
        <taxon>asterids</taxon>
        <taxon>campanulids</taxon>
        <taxon>Asterales</taxon>
        <taxon>Asteraceae</taxon>
        <taxon>Cichorioideae</taxon>
        <taxon>Cichorieae</taxon>
        <taxon>Lactucinae</taxon>
        <taxon>Lactuca</taxon>
    </lineage>
</organism>
<dbReference type="EMBL" id="NBSK02000004">
    <property type="protein sequence ID" value="KAJ0210344.1"/>
    <property type="molecule type" value="Genomic_DNA"/>
</dbReference>
<evidence type="ECO:0000256" key="2">
    <source>
        <dbReference type="ARBA" id="ARBA00004123"/>
    </source>
</evidence>
<dbReference type="GO" id="GO:0016787">
    <property type="term" value="F:hydrolase activity"/>
    <property type="evidence" value="ECO:0007669"/>
    <property type="project" value="UniProtKB-KW"/>
</dbReference>
<evidence type="ECO:0000256" key="7">
    <source>
        <dbReference type="ARBA" id="ARBA00023242"/>
    </source>
</evidence>
<sequence>MDNDLSSPAHIMKSRQTQVVHLICLLMAILAQSRLTITNQQLLHNLSNGGKCRELIRMSEQAFKKLCTILQSDGGLRPTQCISVEEHVAIFLHIGGNDLRYTFVSWIVFRTIISLESRYIQQPKGDVVPKEIQEKKRFFPYFKNCIGATDGTHVRVKVPNKEALRYRGHKKYPTIKVLAACSFGLKFAYVLIGREDTASDSRILKNALNRDDKLVIPNGRYCLVDVSLPHTSTLTVSYRGVRYHLKGYSLMAPENARELFNLRHSSLRNVIERAFGVLKVGFLSLEVHTNLFILVKHNRTFLLECCILHNFLRVEDRDKDLEDEVLQEVLGTPTESET</sequence>
<dbReference type="InterPro" id="IPR027806">
    <property type="entry name" value="HARBI1_dom"/>
</dbReference>
<dbReference type="PANTHER" id="PTHR22930">
    <property type="match status" value="1"/>
</dbReference>
<proteinExistence type="inferred from homology"/>
<dbReference type="AlphaFoldDB" id="A0A9R1VRV9"/>
<evidence type="ECO:0000256" key="4">
    <source>
        <dbReference type="ARBA" id="ARBA00022722"/>
    </source>
</evidence>
<evidence type="ECO:0000256" key="5">
    <source>
        <dbReference type="ARBA" id="ARBA00022723"/>
    </source>
</evidence>
<keyword evidence="7" id="KW-0539">Nucleus</keyword>
<protein>
    <recommendedName>
        <fullName evidence="12">DDE Tnp4 domain-containing protein</fullName>
    </recommendedName>
</protein>
<comment type="cofactor">
    <cofactor evidence="1">
        <name>a divalent metal cation</name>
        <dbReference type="ChEBI" id="CHEBI:60240"/>
    </cofactor>
</comment>
<evidence type="ECO:0000313" key="10">
    <source>
        <dbReference type="EMBL" id="KAJ0210344.1"/>
    </source>
</evidence>
<dbReference type="GO" id="GO:0004518">
    <property type="term" value="F:nuclease activity"/>
    <property type="evidence" value="ECO:0007669"/>
    <property type="project" value="UniProtKB-KW"/>
</dbReference>
<comment type="subcellular location">
    <subcellularLocation>
        <location evidence="2">Nucleus</location>
    </subcellularLocation>
</comment>
<feature type="domain" description="DUF8040" evidence="9">
    <location>
        <begin position="38"/>
        <end position="102"/>
    </location>
</feature>
<feature type="domain" description="DDE Tnp4" evidence="8">
    <location>
        <begin position="150"/>
        <end position="310"/>
    </location>
</feature>
<evidence type="ECO:0000259" key="9">
    <source>
        <dbReference type="Pfam" id="PF26138"/>
    </source>
</evidence>
<dbReference type="GO" id="GO:0046872">
    <property type="term" value="F:metal ion binding"/>
    <property type="evidence" value="ECO:0007669"/>
    <property type="project" value="UniProtKB-KW"/>
</dbReference>
<keyword evidence="11" id="KW-1185">Reference proteome</keyword>
<comment type="similarity">
    <text evidence="3">Belongs to the HARBI1 family.</text>
</comment>
<dbReference type="PANTHER" id="PTHR22930:SF268">
    <property type="entry name" value="NUCLEASE HARBI1"/>
    <property type="match status" value="1"/>
</dbReference>
<dbReference type="GO" id="GO:0005634">
    <property type="term" value="C:nucleus"/>
    <property type="evidence" value="ECO:0007669"/>
    <property type="project" value="UniProtKB-SubCell"/>
</dbReference>
<evidence type="ECO:0000256" key="3">
    <source>
        <dbReference type="ARBA" id="ARBA00006958"/>
    </source>
</evidence>
<evidence type="ECO:0000313" key="11">
    <source>
        <dbReference type="Proteomes" id="UP000235145"/>
    </source>
</evidence>
<gene>
    <name evidence="10" type="ORF">LSAT_V11C400180810</name>
</gene>
<dbReference type="Pfam" id="PF26138">
    <property type="entry name" value="DUF8040"/>
    <property type="match status" value="1"/>
</dbReference>
<evidence type="ECO:0000256" key="6">
    <source>
        <dbReference type="ARBA" id="ARBA00022801"/>
    </source>
</evidence>
<keyword evidence="4" id="KW-0540">Nuclease</keyword>
<dbReference type="Proteomes" id="UP000235145">
    <property type="component" value="Unassembled WGS sequence"/>
</dbReference>
<dbReference type="InterPro" id="IPR045249">
    <property type="entry name" value="HARBI1-like"/>
</dbReference>
<evidence type="ECO:0008006" key="12">
    <source>
        <dbReference type="Google" id="ProtNLM"/>
    </source>
</evidence>
<evidence type="ECO:0000256" key="1">
    <source>
        <dbReference type="ARBA" id="ARBA00001968"/>
    </source>
</evidence>
<dbReference type="InterPro" id="IPR058353">
    <property type="entry name" value="DUF8040"/>
</dbReference>
<dbReference type="Pfam" id="PF13359">
    <property type="entry name" value="DDE_Tnp_4"/>
    <property type="match status" value="1"/>
</dbReference>
<evidence type="ECO:0000259" key="8">
    <source>
        <dbReference type="Pfam" id="PF13359"/>
    </source>
</evidence>